<sequence>MNTGESSPVRPRVLVVDDSEDNRFLMQSLLEDLCEVQVAASGEDALACLDAEPLPDLVLLDILMPGLDGHAVMRRMRQDLRTADLPVIFLTALDSPEQEELGLDLGAADYITKPISAPILLARVRSQLERAAASRRLQHLSQQLGRYLSPQLYQSLFEGRATAEVRTRRRRLSIFFSDIKDFTAATASWEPEEVTFVLNSYFSEMSRIAYAHGGTIDKFVGDGMVVFFGDPHTRGVREDALQCVRMAIAMQQAMEPLHQRWRAAGVARELAVRMGIHTGVCDVGNFGGDLRMDYTIIGAEVNKAARLEQAAPAGGVLLSAETHALVAEEIEAVEQQPLVAKGFAQPLRAWSVRLATSGGSADATRELLQRLRLRVQPATDAAGLHAASHGLATGPLAGRLH</sequence>
<dbReference type="Proteomes" id="UP000715965">
    <property type="component" value="Unassembled WGS sequence"/>
</dbReference>
<dbReference type="InterPro" id="IPR001789">
    <property type="entry name" value="Sig_transdc_resp-reg_receiver"/>
</dbReference>
<dbReference type="Gene3D" id="3.40.50.2300">
    <property type="match status" value="1"/>
</dbReference>
<dbReference type="Gene3D" id="3.30.70.1230">
    <property type="entry name" value="Nucleotide cyclase"/>
    <property type="match status" value="1"/>
</dbReference>
<keyword evidence="5" id="KW-1185">Reference proteome</keyword>
<evidence type="ECO:0000259" key="3">
    <source>
        <dbReference type="PROSITE" id="PS50125"/>
    </source>
</evidence>
<dbReference type="CDD" id="cd07302">
    <property type="entry name" value="CHD"/>
    <property type="match status" value="1"/>
</dbReference>
<accession>A0ABR9SEG1</accession>
<dbReference type="SMART" id="SM00044">
    <property type="entry name" value="CYCc"/>
    <property type="match status" value="1"/>
</dbReference>
<feature type="modified residue" description="4-aspartylphosphate" evidence="1">
    <location>
        <position position="61"/>
    </location>
</feature>
<dbReference type="Pfam" id="PF00072">
    <property type="entry name" value="Response_reg"/>
    <property type="match status" value="1"/>
</dbReference>
<keyword evidence="1" id="KW-0597">Phosphoprotein</keyword>
<feature type="domain" description="Response regulatory" evidence="2">
    <location>
        <begin position="12"/>
        <end position="128"/>
    </location>
</feature>
<evidence type="ECO:0000313" key="4">
    <source>
        <dbReference type="EMBL" id="MBE7940604.1"/>
    </source>
</evidence>
<reference evidence="4 5" key="1">
    <citation type="submission" date="2020-10" db="EMBL/GenBank/DDBJ databases">
        <title>Draft genome of Ramlibacter aquaticus LMG 30558.</title>
        <authorList>
            <person name="Props R."/>
        </authorList>
    </citation>
    <scope>NUCLEOTIDE SEQUENCE [LARGE SCALE GENOMIC DNA]</scope>
    <source>
        <strain evidence="4 5">LMG 30558</strain>
    </source>
</reference>
<dbReference type="InterPro" id="IPR050697">
    <property type="entry name" value="Adenylyl/Guanylyl_Cyclase_3/4"/>
</dbReference>
<dbReference type="Pfam" id="PF00211">
    <property type="entry name" value="Guanylate_cyc"/>
    <property type="match status" value="1"/>
</dbReference>
<dbReference type="InterPro" id="IPR001054">
    <property type="entry name" value="A/G_cyclase"/>
</dbReference>
<dbReference type="SUPFAM" id="SSF55073">
    <property type="entry name" value="Nucleotide cyclase"/>
    <property type="match status" value="1"/>
</dbReference>
<proteinExistence type="predicted"/>
<dbReference type="InterPro" id="IPR029787">
    <property type="entry name" value="Nucleotide_cyclase"/>
</dbReference>
<evidence type="ECO:0000259" key="2">
    <source>
        <dbReference type="PROSITE" id="PS50110"/>
    </source>
</evidence>
<dbReference type="EMBL" id="JADDOJ010000026">
    <property type="protein sequence ID" value="MBE7940604.1"/>
    <property type="molecule type" value="Genomic_DNA"/>
</dbReference>
<dbReference type="InterPro" id="IPR011006">
    <property type="entry name" value="CheY-like_superfamily"/>
</dbReference>
<dbReference type="PANTHER" id="PTHR43081:SF18">
    <property type="entry name" value="BLL7624 PROTEIN"/>
    <property type="match status" value="1"/>
</dbReference>
<dbReference type="PROSITE" id="PS50125">
    <property type="entry name" value="GUANYLATE_CYCLASE_2"/>
    <property type="match status" value="1"/>
</dbReference>
<dbReference type="PROSITE" id="PS50110">
    <property type="entry name" value="RESPONSE_REGULATORY"/>
    <property type="match status" value="1"/>
</dbReference>
<name>A0ABR9SEG1_9BURK</name>
<dbReference type="SUPFAM" id="SSF52172">
    <property type="entry name" value="CheY-like"/>
    <property type="match status" value="1"/>
</dbReference>
<dbReference type="PANTHER" id="PTHR43081">
    <property type="entry name" value="ADENYLATE CYCLASE, TERMINAL-DIFFERENTIATION SPECIFIC-RELATED"/>
    <property type="match status" value="1"/>
</dbReference>
<evidence type="ECO:0000313" key="5">
    <source>
        <dbReference type="Proteomes" id="UP000715965"/>
    </source>
</evidence>
<dbReference type="SMART" id="SM00448">
    <property type="entry name" value="REC"/>
    <property type="match status" value="1"/>
</dbReference>
<comment type="caution">
    <text evidence="4">The sequence shown here is derived from an EMBL/GenBank/DDBJ whole genome shotgun (WGS) entry which is preliminary data.</text>
</comment>
<feature type="domain" description="Guanylate cyclase" evidence="3">
    <location>
        <begin position="173"/>
        <end position="308"/>
    </location>
</feature>
<dbReference type="RefSeq" id="WP_193780143.1">
    <property type="nucleotide sequence ID" value="NZ_JADDOJ010000026.1"/>
</dbReference>
<protein>
    <submittedName>
        <fullName evidence="4">Response regulator</fullName>
    </submittedName>
</protein>
<gene>
    <name evidence="4" type="ORF">IM725_08480</name>
</gene>
<evidence type="ECO:0000256" key="1">
    <source>
        <dbReference type="PROSITE-ProRule" id="PRU00169"/>
    </source>
</evidence>
<organism evidence="4 5">
    <name type="scientific">Ramlibacter aquaticus</name>
    <dbReference type="NCBI Taxonomy" id="2780094"/>
    <lineage>
        <taxon>Bacteria</taxon>
        <taxon>Pseudomonadati</taxon>
        <taxon>Pseudomonadota</taxon>
        <taxon>Betaproteobacteria</taxon>
        <taxon>Burkholderiales</taxon>
        <taxon>Comamonadaceae</taxon>
        <taxon>Ramlibacter</taxon>
    </lineage>
</organism>